<dbReference type="AlphaFoldDB" id="A0A834WF18"/>
<keyword evidence="2" id="KW-1185">Reference proteome</keyword>
<reference evidence="1" key="1">
    <citation type="submission" date="2020-09" db="EMBL/GenBank/DDBJ databases">
        <title>Genome-Enabled Discovery of Anthraquinone Biosynthesis in Senna tora.</title>
        <authorList>
            <person name="Kang S.-H."/>
            <person name="Pandey R.P."/>
            <person name="Lee C.-M."/>
            <person name="Sim J.-S."/>
            <person name="Jeong J.-T."/>
            <person name="Choi B.-S."/>
            <person name="Jung M."/>
            <person name="Ginzburg D."/>
            <person name="Zhao K."/>
            <person name="Won S.Y."/>
            <person name="Oh T.-J."/>
            <person name="Yu Y."/>
            <person name="Kim N.-H."/>
            <person name="Lee O.R."/>
            <person name="Lee T.-H."/>
            <person name="Bashyal P."/>
            <person name="Kim T.-S."/>
            <person name="Lee W.-H."/>
            <person name="Kawkins C."/>
            <person name="Kim C.-K."/>
            <person name="Kim J.S."/>
            <person name="Ahn B.O."/>
            <person name="Rhee S.Y."/>
            <person name="Sohng J.K."/>
        </authorList>
    </citation>
    <scope>NUCLEOTIDE SEQUENCE</scope>
    <source>
        <tissue evidence="1">Leaf</tissue>
    </source>
</reference>
<dbReference type="OrthoDB" id="1716820at2759"/>
<accession>A0A834WF18</accession>
<protein>
    <submittedName>
        <fullName evidence="1">Retrovirus-related Pol polyprotein from transposon TNT 1-94</fullName>
    </submittedName>
</protein>
<proteinExistence type="predicted"/>
<dbReference type="Proteomes" id="UP000634136">
    <property type="component" value="Unassembled WGS sequence"/>
</dbReference>
<name>A0A834WF18_9FABA</name>
<organism evidence="1 2">
    <name type="scientific">Senna tora</name>
    <dbReference type="NCBI Taxonomy" id="362788"/>
    <lineage>
        <taxon>Eukaryota</taxon>
        <taxon>Viridiplantae</taxon>
        <taxon>Streptophyta</taxon>
        <taxon>Embryophyta</taxon>
        <taxon>Tracheophyta</taxon>
        <taxon>Spermatophyta</taxon>
        <taxon>Magnoliopsida</taxon>
        <taxon>eudicotyledons</taxon>
        <taxon>Gunneridae</taxon>
        <taxon>Pentapetalae</taxon>
        <taxon>rosids</taxon>
        <taxon>fabids</taxon>
        <taxon>Fabales</taxon>
        <taxon>Fabaceae</taxon>
        <taxon>Caesalpinioideae</taxon>
        <taxon>Cassia clade</taxon>
        <taxon>Senna</taxon>
    </lineage>
</organism>
<gene>
    <name evidence="1" type="ORF">G2W53_028713</name>
</gene>
<evidence type="ECO:0000313" key="1">
    <source>
        <dbReference type="EMBL" id="KAF7814744.1"/>
    </source>
</evidence>
<comment type="caution">
    <text evidence="1">The sequence shown here is derived from an EMBL/GenBank/DDBJ whole genome shotgun (WGS) entry which is preliminary data.</text>
</comment>
<dbReference type="EMBL" id="JAAIUW010000009">
    <property type="protein sequence ID" value="KAF7814744.1"/>
    <property type="molecule type" value="Genomic_DNA"/>
</dbReference>
<sequence>MNVTNYDDWYESLDMYLTISRDDLAMREAKPADLTTQSNDAEKAFHKQWHDSNRIFLTVLKYIVDKTIRQSVPEKDTVVEYLKAISEKFKKFDKSQKACYISLLDNARILESLPTEYEVLRTTYNSQEMEWSINQLMSIVTQEEES</sequence>
<evidence type="ECO:0000313" key="2">
    <source>
        <dbReference type="Proteomes" id="UP000634136"/>
    </source>
</evidence>